<dbReference type="PROSITE" id="PS50065">
    <property type="entry name" value="HMG_COA_REDUCTASE_4"/>
    <property type="match status" value="1"/>
</dbReference>
<dbReference type="UniPathway" id="UPA00257">
    <property type="reaction ID" value="UER00367"/>
</dbReference>
<evidence type="ECO:0000313" key="4">
    <source>
        <dbReference type="EMBL" id="BAK60701.1"/>
    </source>
</evidence>
<evidence type="ECO:0000256" key="2">
    <source>
        <dbReference type="ARBA" id="ARBA00023002"/>
    </source>
</evidence>
<evidence type="ECO:0000256" key="1">
    <source>
        <dbReference type="ARBA" id="ARBA00007661"/>
    </source>
</evidence>
<dbReference type="Gene3D" id="3.90.770.10">
    <property type="entry name" value="3-hydroxy-3-methylglutaryl-coenzyme A Reductase, Chain A, domain 2"/>
    <property type="match status" value="1"/>
</dbReference>
<dbReference type="Gene3D" id="3.30.70.420">
    <property type="entry name" value="Hydroxymethylglutaryl-CoA reductase, class I/II, NAD/NADP-binding domain"/>
    <property type="match status" value="1"/>
</dbReference>
<dbReference type="Pfam" id="PF00368">
    <property type="entry name" value="HMG-CoA_red"/>
    <property type="match status" value="1"/>
</dbReference>
<dbReference type="PANTHER" id="PTHR10572">
    <property type="entry name" value="3-HYDROXY-3-METHYLGLUTARYL-COENZYME A REDUCTASE"/>
    <property type="match status" value="1"/>
</dbReference>
<dbReference type="Proteomes" id="UP000008520">
    <property type="component" value="Chromosome"/>
</dbReference>
<name>F9VEF0_LACGL</name>
<dbReference type="GO" id="GO:0004420">
    <property type="term" value="F:hydroxymethylglutaryl-CoA reductase (NADPH) activity"/>
    <property type="evidence" value="ECO:0007669"/>
    <property type="project" value="InterPro"/>
</dbReference>
<organism evidence="4 5">
    <name type="scientific">Lactococcus garvieae (strain Lg2)</name>
    <name type="common">Enterococcus seriolicida</name>
    <dbReference type="NCBI Taxonomy" id="420890"/>
    <lineage>
        <taxon>Bacteria</taxon>
        <taxon>Bacillati</taxon>
        <taxon>Bacillota</taxon>
        <taxon>Bacilli</taxon>
        <taxon>Lactobacillales</taxon>
        <taxon>Streptococcaceae</taxon>
        <taxon>Lactococcus</taxon>
    </lineage>
</organism>
<dbReference type="KEGG" id="lgv:LCGL_1241"/>
<accession>F9VEF0</accession>
<dbReference type="PANTHER" id="PTHR10572:SF24">
    <property type="entry name" value="3-HYDROXY-3-METHYLGLUTARYL-COENZYME A REDUCTASE"/>
    <property type="match status" value="1"/>
</dbReference>
<reference evidence="4 5" key="1">
    <citation type="journal article" date="2011" name="PLoS ONE">
        <title>Complete genome sequence and comparative analysis of the fish pathogen Lactococcus garvieae.</title>
        <authorList>
            <person name="Morita H."/>
            <person name="Toh H."/>
            <person name="Oshima K."/>
            <person name="Yoshizaki M."/>
            <person name="Kawanishi M."/>
            <person name="Nakaya K."/>
            <person name="Suzuki T."/>
            <person name="Miyauchi E."/>
            <person name="Ishii Y."/>
            <person name="Tanabe S."/>
            <person name="Murakami M."/>
            <person name="Hattori M."/>
        </authorList>
    </citation>
    <scope>NUCLEOTIDE SEQUENCE [LARGE SCALE GENOMIC DNA]</scope>
    <source>
        <strain evidence="4 5">Lg2</strain>
    </source>
</reference>
<dbReference type="GO" id="GO:0015936">
    <property type="term" value="P:coenzyme A metabolic process"/>
    <property type="evidence" value="ECO:0007669"/>
    <property type="project" value="InterPro"/>
</dbReference>
<keyword evidence="2 3" id="KW-0560">Oxidoreductase</keyword>
<dbReference type="HOGENOM" id="CLU_033422_0_0_9"/>
<dbReference type="SUPFAM" id="SSF56542">
    <property type="entry name" value="Substrate-binding domain of HMG-CoA reductase"/>
    <property type="match status" value="1"/>
</dbReference>
<dbReference type="RefSeq" id="WP_014024987.1">
    <property type="nucleotide sequence ID" value="NC_017490.1"/>
</dbReference>
<dbReference type="SUPFAM" id="SSF55035">
    <property type="entry name" value="NAD-binding domain of HMG-CoA reductase"/>
    <property type="match status" value="1"/>
</dbReference>
<dbReference type="AlphaFoldDB" id="F9VEF0"/>
<dbReference type="CDD" id="cd00644">
    <property type="entry name" value="HMG-CoA_reductase_classII"/>
    <property type="match status" value="1"/>
</dbReference>
<dbReference type="GO" id="GO:0140643">
    <property type="term" value="F:hydroxymethylglutaryl-CoA reductase (NADH) activity"/>
    <property type="evidence" value="ECO:0007669"/>
    <property type="project" value="UniProtKB-EC"/>
</dbReference>
<dbReference type="PRINTS" id="PR00071">
    <property type="entry name" value="HMGCOARDTASE"/>
</dbReference>
<dbReference type="NCBIfam" id="TIGR00532">
    <property type="entry name" value="HMG_CoA_R_NAD"/>
    <property type="match status" value="1"/>
</dbReference>
<protein>
    <recommendedName>
        <fullName evidence="3">3-hydroxy-3-methylglutaryl coenzyme A reductase</fullName>
        <shortName evidence="3">HMG-CoA reductase</shortName>
        <ecNumber evidence="3">1.1.1.88</ecNumber>
    </recommendedName>
</protein>
<dbReference type="EC" id="1.1.1.88" evidence="3"/>
<dbReference type="STRING" id="420890.LCGL_1241"/>
<evidence type="ECO:0000313" key="5">
    <source>
        <dbReference type="Proteomes" id="UP000008520"/>
    </source>
</evidence>
<comment type="pathway">
    <text evidence="3">Metabolic intermediate metabolism; (R)-mevalonate degradation; (S)-3-hydroxy-3-methylglutaryl-CoA from (R)-mevalonate: step 1/1.</text>
</comment>
<keyword evidence="5" id="KW-1185">Reference proteome</keyword>
<proteinExistence type="inferred from homology"/>
<dbReference type="PROSITE" id="PS01192">
    <property type="entry name" value="HMG_COA_REDUCTASE_3"/>
    <property type="match status" value="1"/>
</dbReference>
<dbReference type="Gene3D" id="1.10.8.660">
    <property type="match status" value="1"/>
</dbReference>
<dbReference type="InterPro" id="IPR009023">
    <property type="entry name" value="HMG_CoA_Rdtase_NAD(P)-bd_sf"/>
</dbReference>
<sequence length="413" mass="45304">MKKKFYQMSPAERLDFLDLKSETRQILEETVLDVALADNLIENQISEFELPMGLAQNFVINGKKYLVPMVTEEPSVIAAASNGAKIAGNFQTVLSERLMRGQIVFYDVEQADHLMQTIEENQAGIFRAAKEAYPSIFKRGGGLRQVSSRAFEAEGFVSVDFKVDVRDAMGANIVNAILEGVANLFRTWFPEQKILFSILSNYATESLVKANCEIPVERLSKGNNGQEVAEKIQAASRFSKVDPYRAATHNKGIMNGINAVVLATGNDTRAVASGIHAYASKEGSYQGLAEWYVKDGLLFGSLELPLPVATVGGAVKVLPKAQAALELLEITEAKELAQVMAAVGLAQNLAALRALVSEGIQQGHMSLQVRALAMTVGAKDEEITILSEKLRQEKVMNQERAEKLLREIRQNNK</sequence>
<dbReference type="InterPro" id="IPR004553">
    <property type="entry name" value="HMG_CoA_Rdtase_bac-typ"/>
</dbReference>
<dbReference type="InterPro" id="IPR009029">
    <property type="entry name" value="HMG_CoA_Rdtase_sub-bd_dom_sf"/>
</dbReference>
<gene>
    <name evidence="4" type="ordered locus">LCGL_1241</name>
</gene>
<dbReference type="PATRIC" id="fig|420890.5.peg.1230"/>
<keyword evidence="3" id="KW-0520">NAD</keyword>
<dbReference type="eggNOG" id="COG1257">
    <property type="taxonomic scope" value="Bacteria"/>
</dbReference>
<dbReference type="InterPro" id="IPR002202">
    <property type="entry name" value="HMG_CoA_Rdtase"/>
</dbReference>
<comment type="catalytic activity">
    <reaction evidence="3">
        <text>(R)-mevalonate + 2 NAD(+) + CoA = (3S)-3-hydroxy-3-methylglutaryl-CoA + 2 NADH + 2 H(+)</text>
        <dbReference type="Rhea" id="RHEA:14833"/>
        <dbReference type="ChEBI" id="CHEBI:15378"/>
        <dbReference type="ChEBI" id="CHEBI:36464"/>
        <dbReference type="ChEBI" id="CHEBI:43074"/>
        <dbReference type="ChEBI" id="CHEBI:57287"/>
        <dbReference type="ChEBI" id="CHEBI:57540"/>
        <dbReference type="ChEBI" id="CHEBI:57945"/>
        <dbReference type="EC" id="1.1.1.88"/>
    </reaction>
</comment>
<dbReference type="InterPro" id="IPR023076">
    <property type="entry name" value="HMG_CoA_Rdtase_CS"/>
</dbReference>
<dbReference type="EMBL" id="AP009333">
    <property type="protein sequence ID" value="BAK60701.1"/>
    <property type="molecule type" value="Genomic_DNA"/>
</dbReference>
<dbReference type="InterPro" id="IPR023074">
    <property type="entry name" value="HMG_CoA_Rdtase_cat_sf"/>
</dbReference>
<evidence type="ECO:0000256" key="3">
    <source>
        <dbReference type="RuleBase" id="RU361219"/>
    </source>
</evidence>
<comment type="similarity">
    <text evidence="1 3">Belongs to the HMG-CoA reductase family.</text>
</comment>